<evidence type="ECO:0000256" key="5">
    <source>
        <dbReference type="ARBA" id="ARBA00022840"/>
    </source>
</evidence>
<dbReference type="InterPro" id="IPR011113">
    <property type="entry name" value="Rho_RNA-bd"/>
</dbReference>
<keyword evidence="1 9" id="KW-0806">Transcription termination</keyword>
<dbReference type="SUPFAM" id="SSF50249">
    <property type="entry name" value="Nucleic acid-binding proteins"/>
    <property type="match status" value="1"/>
</dbReference>
<dbReference type="NCBIfam" id="NF006886">
    <property type="entry name" value="PRK09376.1"/>
    <property type="match status" value="1"/>
</dbReference>
<dbReference type="Pfam" id="PF07497">
    <property type="entry name" value="Rho_RNA_bind"/>
    <property type="match status" value="1"/>
</dbReference>
<dbReference type="Proteomes" id="UP001139006">
    <property type="component" value="Unassembled WGS sequence"/>
</dbReference>
<evidence type="ECO:0000256" key="2">
    <source>
        <dbReference type="ARBA" id="ARBA00022741"/>
    </source>
</evidence>
<dbReference type="InterPro" id="IPR036269">
    <property type="entry name" value="Rho_N_sf"/>
</dbReference>
<dbReference type="NCBIfam" id="TIGR00767">
    <property type="entry name" value="rho"/>
    <property type="match status" value="1"/>
</dbReference>
<evidence type="ECO:0000313" key="15">
    <source>
        <dbReference type="Proteomes" id="UP001139006"/>
    </source>
</evidence>
<dbReference type="InterPro" id="IPR041703">
    <property type="entry name" value="Rho_factor_ATP-bd"/>
</dbReference>
<dbReference type="SUPFAM" id="SSF52540">
    <property type="entry name" value="P-loop containing nucleoside triphosphate hydrolases"/>
    <property type="match status" value="1"/>
</dbReference>
<feature type="region of interest" description="Disordered" evidence="12">
    <location>
        <begin position="1"/>
        <end position="32"/>
    </location>
</feature>
<dbReference type="InterPro" id="IPR003593">
    <property type="entry name" value="AAA+_ATPase"/>
</dbReference>
<name>A0A9X2FMF9_9LACO</name>
<keyword evidence="2 9" id="KW-0547">Nucleotide-binding</keyword>
<dbReference type="SUPFAM" id="SSF68912">
    <property type="entry name" value="Rho N-terminal domain-like"/>
    <property type="match status" value="1"/>
</dbReference>
<dbReference type="SMART" id="SM00382">
    <property type="entry name" value="AAA"/>
    <property type="match status" value="1"/>
</dbReference>
<dbReference type="SMART" id="SM00959">
    <property type="entry name" value="Rho_N"/>
    <property type="match status" value="1"/>
</dbReference>
<comment type="function">
    <text evidence="9">Facilitates transcription termination by a mechanism that involves Rho binding to the nascent RNA, activation of Rho's RNA-dependent ATPase activity, and release of the mRNA from the DNA template.</text>
</comment>
<dbReference type="GO" id="GO:0008186">
    <property type="term" value="F:ATP-dependent activity, acting on RNA"/>
    <property type="evidence" value="ECO:0007669"/>
    <property type="project" value="UniProtKB-UniRule"/>
</dbReference>
<evidence type="ECO:0000256" key="9">
    <source>
        <dbReference type="HAMAP-Rule" id="MF_01884"/>
    </source>
</evidence>
<dbReference type="PANTHER" id="PTHR46425">
    <property type="entry name" value="TRANSCRIPTION TERMINATION FACTOR RHO"/>
    <property type="match status" value="1"/>
</dbReference>
<feature type="domain" description="Rho RNA-BD" evidence="13">
    <location>
        <begin position="109"/>
        <end position="185"/>
    </location>
</feature>
<keyword evidence="6 9" id="KW-0694">RNA-binding</keyword>
<dbReference type="Pfam" id="PF00006">
    <property type="entry name" value="ATP-synt_ab"/>
    <property type="match status" value="1"/>
</dbReference>
<dbReference type="CDD" id="cd01128">
    <property type="entry name" value="rho_factor_C"/>
    <property type="match status" value="1"/>
</dbReference>
<dbReference type="InterPro" id="IPR004665">
    <property type="entry name" value="Term_rho"/>
</dbReference>
<dbReference type="InterPro" id="IPR027417">
    <property type="entry name" value="P-loop_NTPase"/>
</dbReference>
<dbReference type="AlphaFoldDB" id="A0A9X2FMF9"/>
<comment type="caution">
    <text evidence="14">The sequence shown here is derived from an EMBL/GenBank/DDBJ whole genome shotgun (WGS) entry which is preliminary data.</text>
</comment>
<dbReference type="GO" id="GO:0003723">
    <property type="term" value="F:RNA binding"/>
    <property type="evidence" value="ECO:0007669"/>
    <property type="project" value="UniProtKB-UniRule"/>
</dbReference>
<dbReference type="InterPro" id="IPR000194">
    <property type="entry name" value="ATPase_F1/V1/A1_a/bsu_nucl-bd"/>
</dbReference>
<comment type="subunit">
    <text evidence="9">Homohexamer. The homohexamer assembles into an open ring structure.</text>
</comment>
<feature type="binding site" evidence="9">
    <location>
        <begin position="228"/>
        <end position="233"/>
    </location>
    <ligand>
        <name>ATP</name>
        <dbReference type="ChEBI" id="CHEBI:30616"/>
    </ligand>
</feature>
<feature type="binding site" evidence="9">
    <location>
        <position position="271"/>
    </location>
    <ligand>
        <name>ATP</name>
        <dbReference type="ChEBI" id="CHEBI:30616"/>
    </ligand>
</feature>
<protein>
    <recommendedName>
        <fullName evidence="9 10">Transcription termination factor Rho</fullName>
        <ecNumber evidence="9 10">3.6.4.-</ecNumber>
    </recommendedName>
    <alternativeName>
        <fullName evidence="9">ATP-dependent helicase Rho</fullName>
    </alternativeName>
</protein>
<dbReference type="RefSeq" id="WP_253361045.1">
    <property type="nucleotide sequence ID" value="NZ_JAIULA010000015.1"/>
</dbReference>
<keyword evidence="8 9" id="KW-0804">Transcription</keyword>
<dbReference type="PANTHER" id="PTHR46425:SF1">
    <property type="entry name" value="TRANSCRIPTION TERMINATION FACTOR RHO"/>
    <property type="match status" value="1"/>
</dbReference>
<keyword evidence="5 9" id="KW-0067">ATP-binding</keyword>
<reference evidence="14 15" key="1">
    <citation type="journal article" date="2023" name="Int. J. Syst. Evol. Microbiol.">
        <title>Ligilactobacillus ubinensis sp. nov., a novel species isolated from the wild ferment of a durian fruit (Durio zibethinus).</title>
        <authorList>
            <person name="Heng Y.C."/>
            <person name="Menon N."/>
            <person name="Chen B."/>
            <person name="Loo B.Z.L."/>
            <person name="Wong G.W.J."/>
            <person name="Lim A.C.H."/>
            <person name="Silvaraju S."/>
            <person name="Kittelmann S."/>
        </authorList>
    </citation>
    <scope>NUCLEOTIDE SEQUENCE [LARGE SCALE GENOMIC DNA]</scope>
    <source>
        <strain evidence="14 15">WILCCON 0076</strain>
    </source>
</reference>
<evidence type="ECO:0000256" key="3">
    <source>
        <dbReference type="ARBA" id="ARBA00022801"/>
    </source>
</evidence>
<dbReference type="GO" id="GO:0005524">
    <property type="term" value="F:ATP binding"/>
    <property type="evidence" value="ECO:0007669"/>
    <property type="project" value="UniProtKB-UniRule"/>
</dbReference>
<dbReference type="HAMAP" id="MF_01884">
    <property type="entry name" value="Rho"/>
    <property type="match status" value="1"/>
</dbReference>
<dbReference type="EC" id="3.6.4.-" evidence="9 10"/>
<gene>
    <name evidence="9 14" type="primary">rho</name>
    <name evidence="14" type="ORF">LB941_08140</name>
</gene>
<dbReference type="InterPro" id="IPR012340">
    <property type="entry name" value="NA-bd_OB-fold"/>
</dbReference>
<dbReference type="GO" id="GO:0006353">
    <property type="term" value="P:DNA-templated transcription termination"/>
    <property type="evidence" value="ECO:0007669"/>
    <property type="project" value="UniProtKB-UniRule"/>
</dbReference>
<dbReference type="EMBL" id="JAIULA010000015">
    <property type="protein sequence ID" value="MCP0887301.1"/>
    <property type="molecule type" value="Genomic_DNA"/>
</dbReference>
<evidence type="ECO:0000256" key="1">
    <source>
        <dbReference type="ARBA" id="ARBA00022472"/>
    </source>
</evidence>
<keyword evidence="7 9" id="KW-0805">Transcription regulation</keyword>
<keyword evidence="15" id="KW-1185">Reference proteome</keyword>
<dbReference type="Gene3D" id="3.40.50.300">
    <property type="entry name" value="P-loop containing nucleotide triphosphate hydrolases"/>
    <property type="match status" value="1"/>
</dbReference>
<accession>A0A9X2FMF9</accession>
<feature type="binding site" evidence="9">
    <location>
        <begin position="240"/>
        <end position="245"/>
    </location>
    <ligand>
        <name>ATP</name>
        <dbReference type="ChEBI" id="CHEBI:30616"/>
    </ligand>
</feature>
<proteinExistence type="inferred from homology"/>
<keyword evidence="4 9" id="KW-0347">Helicase</keyword>
<sequence>MTEKPKISKSDDNKKINQTRKQATRTLPNKRKSIRTFDNQGETLDGVGLSAAERKAITEARKIVIAELQNKPLQELYHEAERYNIDGSDMSKQELIIAVAQAQSDEEGRYFVEGVLEIVRTKDKDPFGFLRLVNYGPSREDLYVSYSQLRLGLRQGDLVAGIARPAKKGDKSGALLWIDTVNGKRPEEARHRPPFNGLTAIYPDKLIKLTTTQARLSTRVIDLFAPIGFGQRSLVVAPPKAGKTTLLKEIAQGITKNYPETKLIMLLIDERPEEVTELERTINGEVVYSTFDQRPENHVRVADFVLERAKRLVEEKEDVVILMDSITRLARAANLTERPSGRTLSGGVDPAALYKPKRFFGAARNVEEGGSLTIIATALVDTGSRMDDVIFEEFKGTGNQEIKLDRELAERRIFPAIDLKVSGTRKEELLLSSPTLKAIWQLRDTLGKSYDKREGSFNRNIDLTQNTRKVLAMLKKSKTNAKFRQNILESHFSQQSK</sequence>
<feature type="compositionally biased region" description="Basic and acidic residues" evidence="12">
    <location>
        <begin position="1"/>
        <end position="15"/>
    </location>
</feature>
<dbReference type="InterPro" id="IPR011112">
    <property type="entry name" value="Rho-like_N"/>
</dbReference>
<comment type="caution">
    <text evidence="9">Lacks conserved residue(s) required for the propagation of feature annotation.</text>
</comment>
<organism evidence="14 15">
    <name type="scientific">Ligilactobacillus ubinensis</name>
    <dbReference type="NCBI Taxonomy" id="2876789"/>
    <lineage>
        <taxon>Bacteria</taxon>
        <taxon>Bacillati</taxon>
        <taxon>Bacillota</taxon>
        <taxon>Bacilli</taxon>
        <taxon>Lactobacillales</taxon>
        <taxon>Lactobacillaceae</taxon>
        <taxon>Ligilactobacillus</taxon>
    </lineage>
</organism>
<dbReference type="PROSITE" id="PS51856">
    <property type="entry name" value="RHO_RNA_BD"/>
    <property type="match status" value="1"/>
</dbReference>
<dbReference type="GO" id="GO:0016787">
    <property type="term" value="F:hydrolase activity"/>
    <property type="evidence" value="ECO:0007669"/>
    <property type="project" value="UniProtKB-KW"/>
</dbReference>
<evidence type="ECO:0000256" key="6">
    <source>
        <dbReference type="ARBA" id="ARBA00022884"/>
    </source>
</evidence>
<dbReference type="Pfam" id="PF07498">
    <property type="entry name" value="Rho_N"/>
    <property type="match status" value="1"/>
</dbReference>
<evidence type="ECO:0000256" key="11">
    <source>
        <dbReference type="PROSITE-ProRule" id="PRU01203"/>
    </source>
</evidence>
<dbReference type="Gene3D" id="2.40.50.140">
    <property type="entry name" value="Nucleic acid-binding proteins"/>
    <property type="match status" value="1"/>
</dbReference>
<dbReference type="GO" id="GO:0004386">
    <property type="term" value="F:helicase activity"/>
    <property type="evidence" value="ECO:0007669"/>
    <property type="project" value="UniProtKB-UniRule"/>
</dbReference>
<evidence type="ECO:0000256" key="7">
    <source>
        <dbReference type="ARBA" id="ARBA00023015"/>
    </source>
</evidence>
<evidence type="ECO:0000259" key="13">
    <source>
        <dbReference type="PROSITE" id="PS51856"/>
    </source>
</evidence>
<comment type="similarity">
    <text evidence="9 11">Belongs to the Rho family.</text>
</comment>
<keyword evidence="3 9" id="KW-0378">Hydrolase</keyword>
<evidence type="ECO:0000256" key="12">
    <source>
        <dbReference type="SAM" id="MobiDB-lite"/>
    </source>
</evidence>
<evidence type="ECO:0000313" key="14">
    <source>
        <dbReference type="EMBL" id="MCP0887301.1"/>
    </source>
</evidence>
<evidence type="ECO:0000256" key="4">
    <source>
        <dbReference type="ARBA" id="ARBA00022806"/>
    </source>
</evidence>
<evidence type="ECO:0000256" key="10">
    <source>
        <dbReference type="NCBIfam" id="TIGR00767"/>
    </source>
</evidence>
<evidence type="ECO:0000256" key="8">
    <source>
        <dbReference type="ARBA" id="ARBA00023163"/>
    </source>
</evidence>